<feature type="compositionally biased region" description="Polar residues" evidence="1">
    <location>
        <begin position="1"/>
        <end position="12"/>
    </location>
</feature>
<gene>
    <name evidence="3" type="ORF">OIU85_022526</name>
</gene>
<feature type="domain" description="DUF4283" evidence="2">
    <location>
        <begin position="82"/>
        <end position="165"/>
    </location>
</feature>
<dbReference type="EMBL" id="JAPFFL010000005">
    <property type="protein sequence ID" value="KAJ6724616.1"/>
    <property type="molecule type" value="Genomic_DNA"/>
</dbReference>
<protein>
    <recommendedName>
        <fullName evidence="2">DUF4283 domain-containing protein</fullName>
    </recommendedName>
</protein>
<accession>A0A9Q0Z7Z0</accession>
<dbReference type="Pfam" id="PF14111">
    <property type="entry name" value="DUF4283"/>
    <property type="match status" value="1"/>
</dbReference>
<dbReference type="InterPro" id="IPR040256">
    <property type="entry name" value="At4g02000-like"/>
</dbReference>
<dbReference type="OrthoDB" id="1939300at2759"/>
<feature type="compositionally biased region" description="Polar residues" evidence="1">
    <location>
        <begin position="373"/>
        <end position="383"/>
    </location>
</feature>
<feature type="region of interest" description="Disordered" evidence="1">
    <location>
        <begin position="268"/>
        <end position="411"/>
    </location>
</feature>
<feature type="compositionally biased region" description="Basic and acidic residues" evidence="1">
    <location>
        <begin position="15"/>
        <end position="29"/>
    </location>
</feature>
<reference evidence="3" key="2">
    <citation type="journal article" date="2023" name="Int. J. Mol. Sci.">
        <title>De Novo Assembly and Annotation of 11 Diverse Shrub Willow (Salix) Genomes Reveals Novel Gene Organization in Sex-Linked Regions.</title>
        <authorList>
            <person name="Hyden B."/>
            <person name="Feng K."/>
            <person name="Yates T.B."/>
            <person name="Jawdy S."/>
            <person name="Cereghino C."/>
            <person name="Smart L.B."/>
            <person name="Muchero W."/>
        </authorList>
    </citation>
    <scope>NUCLEOTIDE SEQUENCE [LARGE SCALE GENOMIC DNA]</scope>
    <source>
        <tissue evidence="3">Shoot tip</tissue>
    </source>
</reference>
<dbReference type="PANTHER" id="PTHR31286">
    <property type="entry name" value="GLYCINE-RICH CELL WALL STRUCTURAL PROTEIN 1.8-LIKE"/>
    <property type="match status" value="1"/>
</dbReference>
<feature type="compositionally biased region" description="Basic residues" evidence="1">
    <location>
        <begin position="397"/>
        <end position="411"/>
    </location>
</feature>
<evidence type="ECO:0000313" key="3">
    <source>
        <dbReference type="EMBL" id="KAJ6724616.1"/>
    </source>
</evidence>
<keyword evidence="4" id="KW-1185">Reference proteome</keyword>
<proteinExistence type="predicted"/>
<dbReference type="AlphaFoldDB" id="A0A9Q0Z7Z0"/>
<dbReference type="PANTHER" id="PTHR31286:SF99">
    <property type="entry name" value="DUF4283 DOMAIN-CONTAINING PROTEIN"/>
    <property type="match status" value="1"/>
</dbReference>
<dbReference type="InterPro" id="IPR025558">
    <property type="entry name" value="DUF4283"/>
</dbReference>
<feature type="compositionally biased region" description="Basic and acidic residues" evidence="1">
    <location>
        <begin position="384"/>
        <end position="396"/>
    </location>
</feature>
<sequence length="411" mass="46729">MTNHHFLNSNKTHLSLHEHGEGSHEKGHDSTAPPGARTASPTSWVDRVRVTDSTTRHTLEPLPQKPAGHRLKIPAEMQMLDTNHWSRCMIGFFTGCRVPYHAVNTIARKAWGSHGLEQVLTMGDGFLIFRFNKEASVTEVIEKGSWMFGGKNIILQKWTPKFQFDRSKISTLSVWIRLKGLPLPLWTKQGLSMAASMVGKPQSYDDQTINCRRLDYARLCVELDASFPFIHHFEVESPLTKEPVRVTVEYEWKPARCETCRSFGHNCRHQELETAREEKRETEDKHQREERTMQREGKQLARDVSPGRCVPPIESCPIRQQDSTIKHPIPTKPLSESSKQSGAGTTGLIRDSKFSHDTLDNNNPPQPPDGEEVTSTQGESSSISRKDEDDRMPLVDRKKKGGRKRREARGL</sequence>
<organism evidence="3 4">
    <name type="scientific">Salix viminalis</name>
    <name type="common">Common osier</name>
    <name type="synonym">Basket willow</name>
    <dbReference type="NCBI Taxonomy" id="40686"/>
    <lineage>
        <taxon>Eukaryota</taxon>
        <taxon>Viridiplantae</taxon>
        <taxon>Streptophyta</taxon>
        <taxon>Embryophyta</taxon>
        <taxon>Tracheophyta</taxon>
        <taxon>Spermatophyta</taxon>
        <taxon>Magnoliopsida</taxon>
        <taxon>eudicotyledons</taxon>
        <taxon>Gunneridae</taxon>
        <taxon>Pentapetalae</taxon>
        <taxon>rosids</taxon>
        <taxon>fabids</taxon>
        <taxon>Malpighiales</taxon>
        <taxon>Salicaceae</taxon>
        <taxon>Saliceae</taxon>
        <taxon>Salix</taxon>
    </lineage>
</organism>
<feature type="compositionally biased region" description="Polar residues" evidence="1">
    <location>
        <begin position="334"/>
        <end position="343"/>
    </location>
</feature>
<evidence type="ECO:0000259" key="2">
    <source>
        <dbReference type="Pfam" id="PF14111"/>
    </source>
</evidence>
<name>A0A9Q0Z7Z0_SALVM</name>
<feature type="compositionally biased region" description="Basic and acidic residues" evidence="1">
    <location>
        <begin position="350"/>
        <end position="359"/>
    </location>
</feature>
<evidence type="ECO:0000313" key="4">
    <source>
        <dbReference type="Proteomes" id="UP001151529"/>
    </source>
</evidence>
<dbReference type="Proteomes" id="UP001151529">
    <property type="component" value="Chromosome 11"/>
</dbReference>
<evidence type="ECO:0000256" key="1">
    <source>
        <dbReference type="SAM" id="MobiDB-lite"/>
    </source>
</evidence>
<feature type="region of interest" description="Disordered" evidence="1">
    <location>
        <begin position="1"/>
        <end position="46"/>
    </location>
</feature>
<feature type="compositionally biased region" description="Basic and acidic residues" evidence="1">
    <location>
        <begin position="268"/>
        <end position="301"/>
    </location>
</feature>
<reference evidence="3" key="1">
    <citation type="submission" date="2022-11" db="EMBL/GenBank/DDBJ databases">
        <authorList>
            <person name="Hyden B.L."/>
            <person name="Feng K."/>
            <person name="Yates T."/>
            <person name="Jawdy S."/>
            <person name="Smart L.B."/>
            <person name="Muchero W."/>
        </authorList>
    </citation>
    <scope>NUCLEOTIDE SEQUENCE</scope>
    <source>
        <tissue evidence="3">Shoot tip</tissue>
    </source>
</reference>
<comment type="caution">
    <text evidence="3">The sequence shown here is derived from an EMBL/GenBank/DDBJ whole genome shotgun (WGS) entry which is preliminary data.</text>
</comment>